<proteinExistence type="predicted"/>
<gene>
    <name evidence="2" type="ORF">FA046_08675</name>
</gene>
<feature type="compositionally biased region" description="Basic residues" evidence="1">
    <location>
        <begin position="252"/>
        <end position="261"/>
    </location>
</feature>
<reference evidence="2 3" key="1">
    <citation type="submission" date="2019-04" db="EMBL/GenBank/DDBJ databases">
        <title>Pedobacter sp. AR-3-17 sp. nov., isolated from Arctic soil.</title>
        <authorList>
            <person name="Dahal R.H."/>
            <person name="Kim D.-U."/>
        </authorList>
    </citation>
    <scope>NUCLEOTIDE SEQUENCE [LARGE SCALE GENOMIC DNA]</scope>
    <source>
        <strain evidence="2 3">AR-3-17</strain>
    </source>
</reference>
<evidence type="ECO:0000256" key="1">
    <source>
        <dbReference type="SAM" id="MobiDB-lite"/>
    </source>
</evidence>
<evidence type="ECO:0000313" key="3">
    <source>
        <dbReference type="Proteomes" id="UP000308181"/>
    </source>
</evidence>
<accession>A0A4U1C705</accession>
<feature type="compositionally biased region" description="Basic and acidic residues" evidence="1">
    <location>
        <begin position="229"/>
        <end position="238"/>
    </location>
</feature>
<evidence type="ECO:0000313" key="2">
    <source>
        <dbReference type="EMBL" id="TKB99170.1"/>
    </source>
</evidence>
<feature type="region of interest" description="Disordered" evidence="1">
    <location>
        <begin position="219"/>
        <end position="261"/>
    </location>
</feature>
<keyword evidence="3" id="KW-1185">Reference proteome</keyword>
<sequence length="261" mass="30590">MNTQNLDYLKSNLKYFGFGERMNDELEKSIKSQKKDFKLNCEIPHFNSKMNYTLYFKKSDNTDMYFFNKYDAFLENGKLELSKEQAFYINKSNGITAKEAFNLLEGRSVHKELANKNGEKYKAWIKVDFNSPDEKGGYKLQQFSEKYGYDLEKTLSKYPIKELNDPEQKKHLLSSLEKGNVQQVVINKDGKEGKYFIEAVPQYKNINVYDHKMHTVKRQQIESGNNQNETDKKEKSTKQTETNAETEEPKKTTGRKKKLSV</sequence>
<dbReference type="AlphaFoldDB" id="A0A4U1C705"/>
<dbReference type="EMBL" id="SWBP01000002">
    <property type="protein sequence ID" value="TKB99170.1"/>
    <property type="molecule type" value="Genomic_DNA"/>
</dbReference>
<comment type="caution">
    <text evidence="2">The sequence shown here is derived from an EMBL/GenBank/DDBJ whole genome shotgun (WGS) entry which is preliminary data.</text>
</comment>
<dbReference type="RefSeq" id="WP_136825982.1">
    <property type="nucleotide sequence ID" value="NZ_SWBP01000002.1"/>
</dbReference>
<evidence type="ECO:0008006" key="4">
    <source>
        <dbReference type="Google" id="ProtNLM"/>
    </source>
</evidence>
<dbReference type="Proteomes" id="UP000308181">
    <property type="component" value="Unassembled WGS sequence"/>
</dbReference>
<dbReference type="OrthoDB" id="6372253at2"/>
<protein>
    <recommendedName>
        <fullName evidence="4">DUF3945 domain-containing protein</fullName>
    </recommendedName>
</protein>
<name>A0A4U1C705_9SPHI</name>
<organism evidence="2 3">
    <name type="scientific">Pedobacter cryophilus</name>
    <dbReference type="NCBI Taxonomy" id="2571271"/>
    <lineage>
        <taxon>Bacteria</taxon>
        <taxon>Pseudomonadati</taxon>
        <taxon>Bacteroidota</taxon>
        <taxon>Sphingobacteriia</taxon>
        <taxon>Sphingobacteriales</taxon>
        <taxon>Sphingobacteriaceae</taxon>
        <taxon>Pedobacter</taxon>
    </lineage>
</organism>